<accession>A0A2C9KTV0</accession>
<proteinExistence type="predicted"/>
<evidence type="ECO:0000256" key="1">
    <source>
        <dbReference type="SAM" id="MobiDB-lite"/>
    </source>
</evidence>
<name>A0A2C9KTV0_BIOGL</name>
<feature type="region of interest" description="Disordered" evidence="1">
    <location>
        <begin position="96"/>
        <end position="129"/>
    </location>
</feature>
<dbReference type="PANTHER" id="PTHR12957">
    <property type="entry name" value="DEAD/H BOX POLYPEPTIDE 26/DICE1-RELATED"/>
    <property type="match status" value="1"/>
</dbReference>
<evidence type="ECO:0000313" key="2">
    <source>
        <dbReference type="EnsemblMetazoa" id="BGLB023397-PA"/>
    </source>
</evidence>
<dbReference type="VEuPathDB" id="VectorBase:BGLAX_042243"/>
<dbReference type="KEGG" id="bgt:106060876"/>
<evidence type="ECO:0000313" key="3">
    <source>
        <dbReference type="Proteomes" id="UP000076420"/>
    </source>
</evidence>
<dbReference type="VEuPathDB" id="VectorBase:BGLB023397"/>
<dbReference type="STRING" id="6526.A0A2C9KTV0"/>
<dbReference type="PANTHER" id="PTHR12957:SF2">
    <property type="entry name" value="INTEGRATOR COMPLEX SUBUNIT 6"/>
    <property type="match status" value="1"/>
</dbReference>
<reference evidence="2" key="1">
    <citation type="submission" date="2020-05" db="UniProtKB">
        <authorList>
            <consortium name="EnsemblMetazoa"/>
        </authorList>
    </citation>
    <scope>IDENTIFICATION</scope>
    <source>
        <strain evidence="2">BB02</strain>
    </source>
</reference>
<dbReference type="GO" id="GO:0032039">
    <property type="term" value="C:integrator complex"/>
    <property type="evidence" value="ECO:0007669"/>
    <property type="project" value="TreeGrafter"/>
</dbReference>
<feature type="compositionally biased region" description="Basic residues" evidence="1">
    <location>
        <begin position="114"/>
        <end position="129"/>
    </location>
</feature>
<sequence length="129" mass="15048">MSFRNPYDIPRKSLIDQISRMRNNFLRTSINSESLIDLDERHRVPISQMGNYQEVLKKQPPALRELESTPTRLHMFGNPFKVNKQLTVDEAEEAIVIGNSPRKRSAPESPPNSPHRKRKPGKIYHKYLK</sequence>
<dbReference type="Proteomes" id="UP000076420">
    <property type="component" value="Unassembled WGS sequence"/>
</dbReference>
<dbReference type="AlphaFoldDB" id="A0A2C9KTV0"/>
<dbReference type="EnsemblMetazoa" id="BGLB023397-RA">
    <property type="protein sequence ID" value="BGLB023397-PA"/>
    <property type="gene ID" value="BGLB023397"/>
</dbReference>
<dbReference type="InterPro" id="IPR051113">
    <property type="entry name" value="Integrator_subunit6"/>
</dbReference>
<organism evidence="2 3">
    <name type="scientific">Biomphalaria glabrata</name>
    <name type="common">Bloodfluke planorb</name>
    <name type="synonym">Freshwater snail</name>
    <dbReference type="NCBI Taxonomy" id="6526"/>
    <lineage>
        <taxon>Eukaryota</taxon>
        <taxon>Metazoa</taxon>
        <taxon>Spiralia</taxon>
        <taxon>Lophotrochozoa</taxon>
        <taxon>Mollusca</taxon>
        <taxon>Gastropoda</taxon>
        <taxon>Heterobranchia</taxon>
        <taxon>Euthyneura</taxon>
        <taxon>Panpulmonata</taxon>
        <taxon>Hygrophila</taxon>
        <taxon>Lymnaeoidea</taxon>
        <taxon>Planorbidae</taxon>
        <taxon>Biomphalaria</taxon>
    </lineage>
</organism>
<gene>
    <name evidence="2" type="primary">106060876</name>
</gene>
<protein>
    <submittedName>
        <fullName evidence="2">Uncharacterized protein</fullName>
    </submittedName>
</protein>
<dbReference type="GO" id="GO:0034472">
    <property type="term" value="P:snRNA 3'-end processing"/>
    <property type="evidence" value="ECO:0007669"/>
    <property type="project" value="TreeGrafter"/>
</dbReference>